<proteinExistence type="predicted"/>
<sequence length="53" mass="6108">MKATRWVLHEPIYCGSTQIRSHDEATWMSLFHCMAGTPYQGNKGVLLLLCRQK</sequence>
<evidence type="ECO:0000313" key="1">
    <source>
        <dbReference type="EMBL" id="SJX21715.1"/>
    </source>
</evidence>
<organism evidence="1 2">
    <name type="scientific">Acinetobacter johnsonii</name>
    <dbReference type="NCBI Taxonomy" id="40214"/>
    <lineage>
        <taxon>Bacteria</taxon>
        <taxon>Pseudomonadati</taxon>
        <taxon>Pseudomonadota</taxon>
        <taxon>Gammaproteobacteria</taxon>
        <taxon>Moraxellales</taxon>
        <taxon>Moraxellaceae</taxon>
        <taxon>Acinetobacter</taxon>
    </lineage>
</organism>
<dbReference type="AlphaFoldDB" id="A0A1R7QBR7"/>
<protein>
    <submittedName>
        <fullName evidence="1">Uncharacterized protein</fullName>
    </submittedName>
</protein>
<dbReference type="RefSeq" id="WP_171304172.1">
    <property type="nucleotide sequence ID" value="NZ_FUUY01000003.1"/>
</dbReference>
<name>A0A1R7QBR7_ACIJO</name>
<accession>A0A1R7QBR7</accession>
<dbReference type="EMBL" id="FUUY01000003">
    <property type="protein sequence ID" value="SJX21715.1"/>
    <property type="molecule type" value="Genomic_DNA"/>
</dbReference>
<reference evidence="1 2" key="1">
    <citation type="submission" date="2017-02" db="EMBL/GenBank/DDBJ databases">
        <authorList>
            <person name="Peterson S.W."/>
        </authorList>
    </citation>
    <scope>NUCLEOTIDE SEQUENCE [LARGE SCALE GENOMIC DNA]</scope>
    <source>
        <strain evidence="1">C6</strain>
    </source>
</reference>
<gene>
    <name evidence="1" type="ORF">ACNJC6_01335</name>
</gene>
<dbReference type="Proteomes" id="UP000196240">
    <property type="component" value="Unassembled WGS sequence"/>
</dbReference>
<evidence type="ECO:0000313" key="2">
    <source>
        <dbReference type="Proteomes" id="UP000196240"/>
    </source>
</evidence>